<feature type="region of interest" description="Disordered" evidence="15">
    <location>
        <begin position="31"/>
        <end position="56"/>
    </location>
</feature>
<dbReference type="InterPro" id="IPR007197">
    <property type="entry name" value="rSAM"/>
</dbReference>
<dbReference type="PANTHER" id="PTHR22960:SF0">
    <property type="entry name" value="MOLYBDENUM COFACTOR BIOSYNTHESIS PROTEIN 1"/>
    <property type="match status" value="1"/>
</dbReference>
<evidence type="ECO:0000256" key="10">
    <source>
        <dbReference type="ARBA" id="ARBA00023004"/>
    </source>
</evidence>
<feature type="compositionally biased region" description="Low complexity" evidence="15">
    <location>
        <begin position="35"/>
        <end position="56"/>
    </location>
</feature>
<feature type="region of interest" description="Disordered" evidence="15">
    <location>
        <begin position="352"/>
        <end position="375"/>
    </location>
</feature>
<evidence type="ECO:0000256" key="5">
    <source>
        <dbReference type="ARBA" id="ARBA00012167"/>
    </source>
</evidence>
<dbReference type="GO" id="GO:0005525">
    <property type="term" value="F:GTP binding"/>
    <property type="evidence" value="ECO:0007669"/>
    <property type="project" value="UniProtKB-KW"/>
</dbReference>
<evidence type="ECO:0000256" key="7">
    <source>
        <dbReference type="ARBA" id="ARBA00022691"/>
    </source>
</evidence>
<dbReference type="GO" id="GO:0006777">
    <property type="term" value="P:Mo-molybdopterin cofactor biosynthetic process"/>
    <property type="evidence" value="ECO:0007669"/>
    <property type="project" value="UniProtKB-KW"/>
</dbReference>
<dbReference type="PANTHER" id="PTHR22960">
    <property type="entry name" value="MOLYBDOPTERIN COFACTOR SYNTHESIS PROTEIN A"/>
    <property type="match status" value="1"/>
</dbReference>
<dbReference type="CDD" id="cd01335">
    <property type="entry name" value="Radical_SAM"/>
    <property type="match status" value="1"/>
</dbReference>
<evidence type="ECO:0000259" key="16">
    <source>
        <dbReference type="PROSITE" id="PS51918"/>
    </source>
</evidence>
<evidence type="ECO:0000256" key="15">
    <source>
        <dbReference type="SAM" id="MobiDB-lite"/>
    </source>
</evidence>
<dbReference type="SFLD" id="SFLDG01386">
    <property type="entry name" value="main_SPASM_domain-containing"/>
    <property type="match status" value="1"/>
</dbReference>
<keyword evidence="10" id="KW-0408">Iron</keyword>
<dbReference type="PROSITE" id="PS51918">
    <property type="entry name" value="RADICAL_SAM"/>
    <property type="match status" value="1"/>
</dbReference>
<evidence type="ECO:0000313" key="18">
    <source>
        <dbReference type="WBParaSite" id="Gr19_v10_g17450.t1"/>
    </source>
</evidence>
<dbReference type="SFLD" id="SFLDG01067">
    <property type="entry name" value="SPASM/twitch_domain_containing"/>
    <property type="match status" value="1"/>
</dbReference>
<evidence type="ECO:0000256" key="9">
    <source>
        <dbReference type="ARBA" id="ARBA00022741"/>
    </source>
</evidence>
<evidence type="ECO:0000256" key="12">
    <source>
        <dbReference type="ARBA" id="ARBA00023134"/>
    </source>
</evidence>
<dbReference type="SUPFAM" id="SSF55040">
    <property type="entry name" value="Molybdenum cofactor biosynthesis protein C, MoaC"/>
    <property type="match status" value="1"/>
</dbReference>
<dbReference type="Pfam" id="PF01967">
    <property type="entry name" value="MoaC"/>
    <property type="match status" value="1"/>
</dbReference>
<keyword evidence="8" id="KW-0479">Metal-binding</keyword>
<dbReference type="GO" id="GO:0061799">
    <property type="term" value="F:cyclic pyranopterin monophosphate synthase activity"/>
    <property type="evidence" value="ECO:0007669"/>
    <property type="project" value="TreeGrafter"/>
</dbReference>
<evidence type="ECO:0000256" key="3">
    <source>
        <dbReference type="ARBA" id="ARBA00008484"/>
    </source>
</evidence>
<comment type="pathway">
    <text evidence="2">Cofactor biosynthesis; molybdopterin biosynthesis.</text>
</comment>
<dbReference type="SUPFAM" id="SSF102114">
    <property type="entry name" value="Radical SAM enzymes"/>
    <property type="match status" value="1"/>
</dbReference>
<keyword evidence="17" id="KW-1185">Reference proteome</keyword>
<dbReference type="GO" id="GO:0051539">
    <property type="term" value="F:4 iron, 4 sulfur cluster binding"/>
    <property type="evidence" value="ECO:0007669"/>
    <property type="project" value="UniProtKB-KW"/>
</dbReference>
<feature type="compositionally biased region" description="Basic and acidic residues" evidence="15">
    <location>
        <begin position="360"/>
        <end position="369"/>
    </location>
</feature>
<keyword evidence="9" id="KW-0547">Nucleotide-binding</keyword>
<evidence type="ECO:0000256" key="13">
    <source>
        <dbReference type="ARBA" id="ARBA00023150"/>
    </source>
</evidence>
<dbReference type="AlphaFoldDB" id="A0A914HJG4"/>
<comment type="catalytic activity">
    <reaction evidence="14">
        <text>GTP + AH2 + S-adenosyl-L-methionine = (8S)-3',8-cyclo-7,8-dihydroguanosine 5'-triphosphate + 5'-deoxyadenosine + L-methionine + A + H(+)</text>
        <dbReference type="Rhea" id="RHEA:49576"/>
        <dbReference type="ChEBI" id="CHEBI:13193"/>
        <dbReference type="ChEBI" id="CHEBI:15378"/>
        <dbReference type="ChEBI" id="CHEBI:17319"/>
        <dbReference type="ChEBI" id="CHEBI:17499"/>
        <dbReference type="ChEBI" id="CHEBI:37565"/>
        <dbReference type="ChEBI" id="CHEBI:57844"/>
        <dbReference type="ChEBI" id="CHEBI:59789"/>
        <dbReference type="ChEBI" id="CHEBI:131766"/>
        <dbReference type="EC" id="4.1.99.22"/>
    </reaction>
</comment>
<dbReference type="SFLD" id="SFLDS00029">
    <property type="entry name" value="Radical_SAM"/>
    <property type="match status" value="1"/>
</dbReference>
<comment type="similarity">
    <text evidence="3">In the C-terminal section; belongs to the MoaC family.</text>
</comment>
<dbReference type="SMART" id="SM00729">
    <property type="entry name" value="Elp3"/>
    <property type="match status" value="1"/>
</dbReference>
<evidence type="ECO:0000256" key="14">
    <source>
        <dbReference type="ARBA" id="ARBA00048697"/>
    </source>
</evidence>
<dbReference type="InterPro" id="IPR006638">
    <property type="entry name" value="Elp3/MiaA/NifB-like_rSAM"/>
</dbReference>
<dbReference type="WBParaSite" id="Gr19_v10_g17450.t1">
    <property type="protein sequence ID" value="Gr19_v10_g17450.t1"/>
    <property type="gene ID" value="Gr19_v10_g17450"/>
</dbReference>
<dbReference type="PROSITE" id="PS01305">
    <property type="entry name" value="MOAA_NIFB_PQQE"/>
    <property type="match status" value="1"/>
</dbReference>
<dbReference type="Pfam" id="PF04055">
    <property type="entry name" value="Radical_SAM"/>
    <property type="match status" value="1"/>
</dbReference>
<evidence type="ECO:0000256" key="2">
    <source>
        <dbReference type="ARBA" id="ARBA00005046"/>
    </source>
</evidence>
<protein>
    <recommendedName>
        <fullName evidence="5">GTP 3',8-cyclase</fullName>
        <ecNumber evidence="5">4.1.99.22</ecNumber>
    </recommendedName>
</protein>
<evidence type="ECO:0000256" key="8">
    <source>
        <dbReference type="ARBA" id="ARBA00022723"/>
    </source>
</evidence>
<dbReference type="Gene3D" id="3.30.70.640">
    <property type="entry name" value="Molybdopterin cofactor biosynthesis C (MoaC) domain"/>
    <property type="match status" value="1"/>
</dbReference>
<dbReference type="InterPro" id="IPR002820">
    <property type="entry name" value="Mopterin_CF_biosynth-C_dom"/>
</dbReference>
<comment type="similarity">
    <text evidence="4">In the N-terminal section; belongs to the radical SAM superfamily. MoaA family.</text>
</comment>
<evidence type="ECO:0000256" key="4">
    <source>
        <dbReference type="ARBA" id="ARBA00009862"/>
    </source>
</evidence>
<dbReference type="InterPro" id="IPR000385">
    <property type="entry name" value="MoaA_NifB_PqqE_Fe-S-bd_CS"/>
</dbReference>
<dbReference type="InterPro" id="IPR013785">
    <property type="entry name" value="Aldolase_TIM"/>
</dbReference>
<reference evidence="18" key="1">
    <citation type="submission" date="2022-11" db="UniProtKB">
        <authorList>
            <consortium name="WormBaseParasite"/>
        </authorList>
    </citation>
    <scope>IDENTIFICATION</scope>
</reference>
<dbReference type="Gene3D" id="3.20.20.70">
    <property type="entry name" value="Aldolase class I"/>
    <property type="match status" value="1"/>
</dbReference>
<keyword evidence="13" id="KW-0501">Molybdenum cofactor biosynthesis</keyword>
<dbReference type="InterPro" id="IPR036522">
    <property type="entry name" value="MoaC_sf"/>
</dbReference>
<organism evidence="17 18">
    <name type="scientific">Globodera rostochiensis</name>
    <name type="common">Golden nematode worm</name>
    <name type="synonym">Heterodera rostochiensis</name>
    <dbReference type="NCBI Taxonomy" id="31243"/>
    <lineage>
        <taxon>Eukaryota</taxon>
        <taxon>Metazoa</taxon>
        <taxon>Ecdysozoa</taxon>
        <taxon>Nematoda</taxon>
        <taxon>Chromadorea</taxon>
        <taxon>Rhabditida</taxon>
        <taxon>Tylenchina</taxon>
        <taxon>Tylenchomorpha</taxon>
        <taxon>Tylenchoidea</taxon>
        <taxon>Heteroderidae</taxon>
        <taxon>Heteroderinae</taxon>
        <taxon>Globodera</taxon>
    </lineage>
</organism>
<dbReference type="Pfam" id="PF06463">
    <property type="entry name" value="Mob_synth_C"/>
    <property type="match status" value="1"/>
</dbReference>
<evidence type="ECO:0000313" key="17">
    <source>
        <dbReference type="Proteomes" id="UP000887572"/>
    </source>
</evidence>
<keyword evidence="12" id="KW-0342">GTP-binding</keyword>
<evidence type="ECO:0000256" key="6">
    <source>
        <dbReference type="ARBA" id="ARBA00022485"/>
    </source>
</evidence>
<dbReference type="Proteomes" id="UP000887572">
    <property type="component" value="Unplaced"/>
</dbReference>
<keyword evidence="7" id="KW-0949">S-adenosyl-L-methionine</keyword>
<dbReference type="EC" id="4.1.99.22" evidence="5"/>
<name>A0A914HJG4_GLORO</name>
<dbReference type="GO" id="GO:0061798">
    <property type="term" value="F:GTP 3',8'-cyclase activity"/>
    <property type="evidence" value="ECO:0007669"/>
    <property type="project" value="UniProtKB-EC"/>
</dbReference>
<sequence>MRRHSFVSPARIGLQCRALLLRCPFSSSTRPSDHSAAPSPVCPASPSAAAADSAPPDVGAVHRRHLLDTFGRFHNYLRVSLIEKCNLRCVYCMPEEGVPLCAASSYLDAGEIVRLVRLFAQNGVDKVRLTGGEPTIRKDLVPIVRDLAALPQIRQLGMTTNGVVLPRMLSSLVEAGLSHLNISLDTLSAEKYVKITRRNALAKAMAGIEAAERILPVGRLKLNCVLTAEKALDIRFIEFMPFSGNRYKMDSFVPYKEMLAQLEEYFGKDRIQRIEDAPNDTSKAYKVKGHRGQFGFISSMSEHFCGSCNRLRLTADGNLKAFVEVFGQEYFPHFRCAFTDWPRRLSTFGADWGSSGTEARQTRGPREAHPNCGFSSGTSHDSNWRMIVGGNGFFPRTPSPPGATLFAVSVRSLRHCSSTFSHLDPAHGNVRMVNVSPKEVSPQRIALARAIVKFPPGVLPALIAHSPKGDFFSVSRIAGIFGAKQTPHLIPLCHQILLSHVKVFFRTDQANDRISVFCRVAATNAQTGVEMEAMVGCSLASLCLYDMAKSASLGIRLEAVELVGKRGGRRDFGRVDAGDEEGEEDGRH</sequence>
<evidence type="ECO:0000256" key="11">
    <source>
        <dbReference type="ARBA" id="ARBA00023014"/>
    </source>
</evidence>
<feature type="domain" description="Radical SAM core" evidence="16">
    <location>
        <begin position="69"/>
        <end position="275"/>
    </location>
</feature>
<dbReference type="GO" id="GO:0046872">
    <property type="term" value="F:metal ion binding"/>
    <property type="evidence" value="ECO:0007669"/>
    <property type="project" value="UniProtKB-KW"/>
</dbReference>
<dbReference type="InterPro" id="IPR050105">
    <property type="entry name" value="MoCo_biosynth_MoaA/MoaC"/>
</dbReference>
<accession>A0A914HJG4</accession>
<dbReference type="InterPro" id="IPR010505">
    <property type="entry name" value="MoaA_twitch"/>
</dbReference>
<proteinExistence type="inferred from homology"/>
<keyword evidence="11" id="KW-0411">Iron-sulfur</keyword>
<comment type="cofactor">
    <cofactor evidence="1">
        <name>[4Fe-4S] cluster</name>
        <dbReference type="ChEBI" id="CHEBI:49883"/>
    </cofactor>
</comment>
<keyword evidence="6" id="KW-0004">4Fe-4S</keyword>
<dbReference type="InterPro" id="IPR058240">
    <property type="entry name" value="rSAM_sf"/>
</dbReference>
<evidence type="ECO:0000256" key="1">
    <source>
        <dbReference type="ARBA" id="ARBA00001966"/>
    </source>
</evidence>